<sequence length="344" mass="39396">MTLEGESLPQGRTYREDMLRDHSLSELRWRICRDSWLDDRFCFVHLKQGCYSCWTSDRPAQQLWKREVTERPLDVAQSGWIAKYNRTLFDVEWASNRGASGTCKGFPFSFTFSDSSPFMIPFSFTSGRPEESLAAASNCDQGHDYTYRGDLGAPQYGPQYSGHYQPRQSPVEGRHGGTVGPTAQDDVDVAVNRALDAQLGPERAEDVAWCAERMTEQLRQSNRELLARLRVYWEVLKLRLARASGRLGRMDRWRVKLVYGRLFSDAELDAMETCIPGQEESVLSASRVEAEKEKYAKELEDRLYPLDEVELLKRKARNAESQREPSLFGSRFFAKLTSGDARTD</sequence>
<dbReference type="Proteomes" id="UP000198211">
    <property type="component" value="Unassembled WGS sequence"/>
</dbReference>
<dbReference type="EMBL" id="NBNE01000462">
    <property type="protein sequence ID" value="OWZ19282.1"/>
    <property type="molecule type" value="Genomic_DNA"/>
</dbReference>
<feature type="region of interest" description="Disordered" evidence="1">
    <location>
        <begin position="161"/>
        <end position="184"/>
    </location>
</feature>
<keyword evidence="3" id="KW-1185">Reference proteome</keyword>
<evidence type="ECO:0000313" key="2">
    <source>
        <dbReference type="EMBL" id="OWZ19282.1"/>
    </source>
</evidence>
<evidence type="ECO:0000313" key="3">
    <source>
        <dbReference type="Proteomes" id="UP000198211"/>
    </source>
</evidence>
<accession>A0A225WNW1</accession>
<gene>
    <name evidence="2" type="ORF">PHMEG_0006499</name>
</gene>
<comment type="caution">
    <text evidence="2">The sequence shown here is derived from an EMBL/GenBank/DDBJ whole genome shotgun (WGS) entry which is preliminary data.</text>
</comment>
<protein>
    <submittedName>
        <fullName evidence="2">Uncharacterized protein</fullName>
    </submittedName>
</protein>
<evidence type="ECO:0000256" key="1">
    <source>
        <dbReference type="SAM" id="MobiDB-lite"/>
    </source>
</evidence>
<name>A0A225WNW1_9STRA</name>
<proteinExistence type="predicted"/>
<reference evidence="3" key="1">
    <citation type="submission" date="2017-03" db="EMBL/GenBank/DDBJ databases">
        <title>Phytopthora megakarya and P. palmivora, two closely related causual agents of cacao black pod achieved similar genome size and gene model numbers by different mechanisms.</title>
        <authorList>
            <person name="Ali S."/>
            <person name="Shao J."/>
            <person name="Larry D.J."/>
            <person name="Kronmiller B."/>
            <person name="Shen D."/>
            <person name="Strem M.D."/>
            <person name="Melnick R.L."/>
            <person name="Guiltinan M.J."/>
            <person name="Tyler B.M."/>
            <person name="Meinhardt L.W."/>
            <person name="Bailey B.A."/>
        </authorList>
    </citation>
    <scope>NUCLEOTIDE SEQUENCE [LARGE SCALE GENOMIC DNA]</scope>
    <source>
        <strain evidence="3">zdho120</strain>
    </source>
</reference>
<organism evidence="2 3">
    <name type="scientific">Phytophthora megakarya</name>
    <dbReference type="NCBI Taxonomy" id="4795"/>
    <lineage>
        <taxon>Eukaryota</taxon>
        <taxon>Sar</taxon>
        <taxon>Stramenopiles</taxon>
        <taxon>Oomycota</taxon>
        <taxon>Peronosporomycetes</taxon>
        <taxon>Peronosporales</taxon>
        <taxon>Peronosporaceae</taxon>
        <taxon>Phytophthora</taxon>
    </lineage>
</organism>
<dbReference type="AlphaFoldDB" id="A0A225WNW1"/>
<dbReference type="OrthoDB" id="128246at2759"/>